<gene>
    <name evidence="9" type="ORF">BDA99DRAFT_252520</name>
</gene>
<reference evidence="9" key="2">
    <citation type="submission" date="2023-02" db="EMBL/GenBank/DDBJ databases">
        <authorList>
            <consortium name="DOE Joint Genome Institute"/>
            <person name="Mondo S.J."/>
            <person name="Chang Y."/>
            <person name="Wang Y."/>
            <person name="Ahrendt S."/>
            <person name="Andreopoulos W."/>
            <person name="Barry K."/>
            <person name="Beard J."/>
            <person name="Benny G.L."/>
            <person name="Blankenship S."/>
            <person name="Bonito G."/>
            <person name="Cuomo C."/>
            <person name="Desiro A."/>
            <person name="Gervers K.A."/>
            <person name="Hundley H."/>
            <person name="Kuo A."/>
            <person name="LaButti K."/>
            <person name="Lang B.F."/>
            <person name="Lipzen A."/>
            <person name="O'Donnell K."/>
            <person name="Pangilinan J."/>
            <person name="Reynolds N."/>
            <person name="Sandor L."/>
            <person name="Smith M.W."/>
            <person name="Tsang A."/>
            <person name="Grigoriev I.V."/>
            <person name="Stajich J.E."/>
            <person name="Spatafora J.W."/>
        </authorList>
    </citation>
    <scope>NUCLEOTIDE SEQUENCE</scope>
    <source>
        <strain evidence="9">RSA 2281</strain>
    </source>
</reference>
<dbReference type="GO" id="GO:0046933">
    <property type="term" value="F:proton-transporting ATP synthase activity, rotational mechanism"/>
    <property type="evidence" value="ECO:0007669"/>
    <property type="project" value="TreeGrafter"/>
</dbReference>
<name>A0AAD5K2G9_9FUNG</name>
<dbReference type="Gene3D" id="1.20.5.2210">
    <property type="match status" value="1"/>
</dbReference>
<evidence type="ECO:0000256" key="4">
    <source>
        <dbReference type="ARBA" id="ARBA00022792"/>
    </source>
</evidence>
<evidence type="ECO:0000256" key="3">
    <source>
        <dbReference type="ARBA" id="ARBA00022781"/>
    </source>
</evidence>
<dbReference type="GO" id="GO:0045259">
    <property type="term" value="C:proton-transporting ATP synthase complex"/>
    <property type="evidence" value="ECO:0007669"/>
    <property type="project" value="UniProtKB-KW"/>
</dbReference>
<dbReference type="InterPro" id="IPR013837">
    <property type="entry name" value="ATP_synth_F0_suB"/>
</dbReference>
<keyword evidence="5 8" id="KW-0406">Ion transport</keyword>
<evidence type="ECO:0000256" key="1">
    <source>
        <dbReference type="ARBA" id="ARBA00022448"/>
    </source>
</evidence>
<dbReference type="PANTHER" id="PTHR12733:SF3">
    <property type="entry name" value="ATP SYNTHASE F(0) COMPLEX SUBUNIT B1, MITOCHONDRIAL"/>
    <property type="match status" value="1"/>
</dbReference>
<comment type="subunit">
    <text evidence="8">F-type ATPases have 2 components, CF(1) - the catalytic core - and CF(0) - the membrane proton channel. In yeast, the dimeric form of ATP synthase consists of 17 polypeptides: alpha, beta, gamma, delta, epsilon, 4 (B), 5 (OSCP), 6 (A), 8, 9 (C), d, E (Tim11), f, g, h, i/j and k.</text>
</comment>
<dbReference type="GO" id="GO:0005743">
    <property type="term" value="C:mitochondrial inner membrane"/>
    <property type="evidence" value="ECO:0007669"/>
    <property type="project" value="UniProtKB-SubCell"/>
</dbReference>
<dbReference type="AlphaFoldDB" id="A0AAD5K2G9"/>
<dbReference type="SUPFAM" id="SSF161060">
    <property type="entry name" value="ATP synthase B chain-like"/>
    <property type="match status" value="1"/>
</dbReference>
<evidence type="ECO:0000256" key="6">
    <source>
        <dbReference type="ARBA" id="ARBA00023128"/>
    </source>
</evidence>
<comment type="similarity">
    <text evidence="8">Belongs to the eukaryotic ATPase B chain family.</text>
</comment>
<evidence type="ECO:0000256" key="5">
    <source>
        <dbReference type="ARBA" id="ARBA00023065"/>
    </source>
</evidence>
<dbReference type="InterPro" id="IPR008688">
    <property type="entry name" value="ATP_synth_Bsub_B/MI25"/>
</dbReference>
<keyword evidence="6 8" id="KW-0496">Mitochondrion</keyword>
<protein>
    <recommendedName>
        <fullName evidence="8">ATP synthase subunit 4</fullName>
    </recommendedName>
</protein>
<evidence type="ECO:0000256" key="2">
    <source>
        <dbReference type="ARBA" id="ARBA00022547"/>
    </source>
</evidence>
<keyword evidence="2 8" id="KW-0138">CF(0)</keyword>
<evidence type="ECO:0000313" key="10">
    <source>
        <dbReference type="Proteomes" id="UP001209540"/>
    </source>
</evidence>
<keyword evidence="10" id="KW-1185">Reference proteome</keyword>
<dbReference type="Proteomes" id="UP001209540">
    <property type="component" value="Unassembled WGS sequence"/>
</dbReference>
<keyword evidence="3 8" id="KW-0375">Hydrogen ion transport</keyword>
<reference evidence="9" key="1">
    <citation type="journal article" date="2022" name="IScience">
        <title>Evolution of zygomycete secretomes and the origins of terrestrial fungal ecologies.</title>
        <authorList>
            <person name="Chang Y."/>
            <person name="Wang Y."/>
            <person name="Mondo S."/>
            <person name="Ahrendt S."/>
            <person name="Andreopoulos W."/>
            <person name="Barry K."/>
            <person name="Beard J."/>
            <person name="Benny G.L."/>
            <person name="Blankenship S."/>
            <person name="Bonito G."/>
            <person name="Cuomo C."/>
            <person name="Desiro A."/>
            <person name="Gervers K.A."/>
            <person name="Hundley H."/>
            <person name="Kuo A."/>
            <person name="LaButti K."/>
            <person name="Lang B.F."/>
            <person name="Lipzen A."/>
            <person name="O'Donnell K."/>
            <person name="Pangilinan J."/>
            <person name="Reynolds N."/>
            <person name="Sandor L."/>
            <person name="Smith M.E."/>
            <person name="Tsang A."/>
            <person name="Grigoriev I.V."/>
            <person name="Stajich J.E."/>
            <person name="Spatafora J.W."/>
        </authorList>
    </citation>
    <scope>NUCLEOTIDE SEQUENCE</scope>
    <source>
        <strain evidence="9">RSA 2281</strain>
    </source>
</reference>
<keyword evidence="7 8" id="KW-0472">Membrane</keyword>
<comment type="subcellular location">
    <subcellularLocation>
        <location evidence="8">Mitochondrion</location>
    </subcellularLocation>
    <subcellularLocation>
        <location evidence="8">Mitochondrion inner membrane</location>
    </subcellularLocation>
</comment>
<proteinExistence type="inferred from homology"/>
<dbReference type="Pfam" id="PF05405">
    <property type="entry name" value="Mt_ATP-synt_B"/>
    <property type="match status" value="1"/>
</dbReference>
<organism evidence="9 10">
    <name type="scientific">Phascolomyces articulosus</name>
    <dbReference type="NCBI Taxonomy" id="60185"/>
    <lineage>
        <taxon>Eukaryota</taxon>
        <taxon>Fungi</taxon>
        <taxon>Fungi incertae sedis</taxon>
        <taxon>Mucoromycota</taxon>
        <taxon>Mucoromycotina</taxon>
        <taxon>Mucoromycetes</taxon>
        <taxon>Mucorales</taxon>
        <taxon>Lichtheimiaceae</taxon>
        <taxon>Phascolomyces</taxon>
    </lineage>
</organism>
<comment type="function">
    <text evidence="8">Subunit b, of the mitochondrial membrane ATP synthase complex (F(1)F(0) ATP synthase or Complex V) that produces ATP from ADP in the presence of a proton gradient across the membrane which is generated by electron transport complexes of the respiratory chain. ATP synthase complex consist of a soluble F(1) head domain - the catalytic core - and a membrane F(1) domain - the membrane proton channel. These two domains are linked by a central stalk rotating inside the F(1) region and a stationary peripheral stalk. During catalysis, ATP synthesis in the catalytic domain of F(1) is coupled via a rotary mechanism of the central stalk subunits to proton translocation. In vivo, can only synthesize ATP although its ATP hydrolase activity can be activated artificially in vitro. Part of the complex F(0) domain. Part of the complex F(0) domain and the peripheric stalk, which acts as a stator to hold the catalytic alpha(3)beta(3) subcomplex and subunit a/ATP6 static relative to the rotary elements.</text>
</comment>
<keyword evidence="4 8" id="KW-0999">Mitochondrion inner membrane</keyword>
<sequence length="237" mass="25798">MALRLLTKNAAVAAARPAMLNASRRTAGIAAVRAYSAEAEVKKSPSILDSLPGDSLASKAAYLAVGGGVSAALISKEIYILNEETLVLVSAAGLLAVLLKYLREPYNNMANDHIERIKSVLNKARADHKTAVQERINEAGQMKDLVDVTKALFELSRETAQLEAEAFALKQQVAVAQEVKGTLDSWVRHETNIREREQKQLAAFLIEKIQKDLQDPSIQKQILDQAVADVEKLAKTA</sequence>
<accession>A0AAD5K2G9</accession>
<evidence type="ECO:0000313" key="9">
    <source>
        <dbReference type="EMBL" id="KAI9248056.1"/>
    </source>
</evidence>
<evidence type="ECO:0000256" key="7">
    <source>
        <dbReference type="ARBA" id="ARBA00023136"/>
    </source>
</evidence>
<evidence type="ECO:0000256" key="8">
    <source>
        <dbReference type="RuleBase" id="RU368017"/>
    </source>
</evidence>
<dbReference type="EMBL" id="JAIXMP010000040">
    <property type="protein sequence ID" value="KAI9248056.1"/>
    <property type="molecule type" value="Genomic_DNA"/>
</dbReference>
<dbReference type="PANTHER" id="PTHR12733">
    <property type="entry name" value="MITOCHONDRIAL ATP SYNTHASE B CHAIN"/>
    <property type="match status" value="1"/>
</dbReference>
<comment type="caution">
    <text evidence="9">The sequence shown here is derived from an EMBL/GenBank/DDBJ whole genome shotgun (WGS) entry which is preliminary data.</text>
</comment>
<keyword evidence="1 8" id="KW-0813">Transport</keyword>